<feature type="transmembrane region" description="Helical" evidence="1">
    <location>
        <begin position="238"/>
        <end position="257"/>
    </location>
</feature>
<evidence type="ECO:0000313" key="2">
    <source>
        <dbReference type="EMBL" id="CAA6816485.1"/>
    </source>
</evidence>
<keyword evidence="1" id="KW-1133">Transmembrane helix</keyword>
<feature type="transmembrane region" description="Helical" evidence="1">
    <location>
        <begin position="48"/>
        <end position="67"/>
    </location>
</feature>
<sequence length="258" mass="29936">MVMNESIPEKRNLMIFSLIIIVFIFSGGEFLDNTIKISPFNIKLDNSKFLAIMLWLVFIYINYRFYVKCTPIFFENYHSDLLDAINDKNLHNFVVDKVGGPKVKLVDKNVKGQIVPTRMLPIYEALRYENLLIRKKKREAPENVSLIEVGSDIKVVRRINGKEIDEIIGFDISPMSKKILSPSLFSYKIKLPINNWIYDWGSIKEINQDNLVEIELSKKESRRLIRYLVVNRSSLSDYYAPLFLSIIAGISLMVVSVF</sequence>
<gene>
    <name evidence="2" type="ORF">HELGO_WM96543</name>
</gene>
<feature type="transmembrane region" description="Helical" evidence="1">
    <location>
        <begin position="12"/>
        <end position="28"/>
    </location>
</feature>
<accession>A0A6S6TBN6</accession>
<dbReference type="AlphaFoldDB" id="A0A6S6TBN6"/>
<protein>
    <submittedName>
        <fullName evidence="2">Uncharacterized protein</fullName>
    </submittedName>
</protein>
<reference evidence="2" key="1">
    <citation type="submission" date="2020-01" db="EMBL/GenBank/DDBJ databases">
        <authorList>
            <person name="Meier V. D."/>
            <person name="Meier V D."/>
        </authorList>
    </citation>
    <scope>NUCLEOTIDE SEQUENCE</scope>
    <source>
        <strain evidence="2">HLG_WM_MAG_01</strain>
    </source>
</reference>
<name>A0A6S6TBN6_9BACT</name>
<dbReference type="EMBL" id="CACVAS010000087">
    <property type="protein sequence ID" value="CAA6816485.1"/>
    <property type="molecule type" value="Genomic_DNA"/>
</dbReference>
<evidence type="ECO:0000256" key="1">
    <source>
        <dbReference type="SAM" id="Phobius"/>
    </source>
</evidence>
<keyword evidence="1" id="KW-0812">Transmembrane</keyword>
<organism evidence="2">
    <name type="scientific">uncultured Sulfurovum sp</name>
    <dbReference type="NCBI Taxonomy" id="269237"/>
    <lineage>
        <taxon>Bacteria</taxon>
        <taxon>Pseudomonadati</taxon>
        <taxon>Campylobacterota</taxon>
        <taxon>Epsilonproteobacteria</taxon>
        <taxon>Campylobacterales</taxon>
        <taxon>Sulfurovaceae</taxon>
        <taxon>Sulfurovum</taxon>
        <taxon>environmental samples</taxon>
    </lineage>
</organism>
<keyword evidence="1" id="KW-0472">Membrane</keyword>
<proteinExistence type="predicted"/>